<evidence type="ECO:0000313" key="3">
    <source>
        <dbReference type="Proteomes" id="UP000762676"/>
    </source>
</evidence>
<organism evidence="2 3">
    <name type="scientific">Elysia marginata</name>
    <dbReference type="NCBI Taxonomy" id="1093978"/>
    <lineage>
        <taxon>Eukaryota</taxon>
        <taxon>Metazoa</taxon>
        <taxon>Spiralia</taxon>
        <taxon>Lophotrochozoa</taxon>
        <taxon>Mollusca</taxon>
        <taxon>Gastropoda</taxon>
        <taxon>Heterobranchia</taxon>
        <taxon>Euthyneura</taxon>
        <taxon>Panpulmonata</taxon>
        <taxon>Sacoglossa</taxon>
        <taxon>Placobranchoidea</taxon>
        <taxon>Plakobranchidae</taxon>
        <taxon>Elysia</taxon>
    </lineage>
</organism>
<dbReference type="AlphaFoldDB" id="A0AAV4H3B1"/>
<accession>A0AAV4H3B1</accession>
<comment type="caution">
    <text evidence="2">The sequence shown here is derived from an EMBL/GenBank/DDBJ whole genome shotgun (WGS) entry which is preliminary data.</text>
</comment>
<gene>
    <name evidence="2" type="ORF">ElyMa_002588900</name>
</gene>
<name>A0AAV4H3B1_9GAST</name>
<dbReference type="Proteomes" id="UP000762676">
    <property type="component" value="Unassembled WGS sequence"/>
</dbReference>
<keyword evidence="3" id="KW-1185">Reference proteome</keyword>
<dbReference type="InterPro" id="IPR049012">
    <property type="entry name" value="Mutator_transp_dom"/>
</dbReference>
<sequence length="97" mass="10836">MIMDAYSKKEVIMDAYSKKEEQLPNEHGCMEIAASFDGSWLTRGHKSLIGIGCVVDVLTGLVLDTHVMSQHCQSCALVGKKLKLQDQDAYRIWYEGA</sequence>
<evidence type="ECO:0000259" key="1">
    <source>
        <dbReference type="Pfam" id="PF20700"/>
    </source>
</evidence>
<reference evidence="2 3" key="1">
    <citation type="journal article" date="2021" name="Elife">
        <title>Chloroplast acquisition without the gene transfer in kleptoplastic sea slugs, Plakobranchus ocellatus.</title>
        <authorList>
            <person name="Maeda T."/>
            <person name="Takahashi S."/>
            <person name="Yoshida T."/>
            <person name="Shimamura S."/>
            <person name="Takaki Y."/>
            <person name="Nagai Y."/>
            <person name="Toyoda A."/>
            <person name="Suzuki Y."/>
            <person name="Arimoto A."/>
            <person name="Ishii H."/>
            <person name="Satoh N."/>
            <person name="Nishiyama T."/>
            <person name="Hasebe M."/>
            <person name="Maruyama T."/>
            <person name="Minagawa J."/>
            <person name="Obokata J."/>
            <person name="Shigenobu S."/>
        </authorList>
    </citation>
    <scope>NUCLEOTIDE SEQUENCE [LARGE SCALE GENOMIC DNA]</scope>
</reference>
<protein>
    <recommendedName>
        <fullName evidence="1">Mutator-like transposase domain-containing protein</fullName>
    </recommendedName>
</protein>
<dbReference type="EMBL" id="BMAT01005338">
    <property type="protein sequence ID" value="GFR91290.1"/>
    <property type="molecule type" value="Genomic_DNA"/>
</dbReference>
<dbReference type="Pfam" id="PF20700">
    <property type="entry name" value="Mutator"/>
    <property type="match status" value="1"/>
</dbReference>
<feature type="domain" description="Mutator-like transposase" evidence="1">
    <location>
        <begin position="20"/>
        <end position="78"/>
    </location>
</feature>
<proteinExistence type="predicted"/>
<evidence type="ECO:0000313" key="2">
    <source>
        <dbReference type="EMBL" id="GFR91290.1"/>
    </source>
</evidence>